<name>A0A542YMA2_9MICO</name>
<dbReference type="Gene3D" id="1.10.510.10">
    <property type="entry name" value="Transferase(Phosphotransferase) domain 1"/>
    <property type="match status" value="1"/>
</dbReference>
<reference evidence="4 5" key="1">
    <citation type="submission" date="2019-06" db="EMBL/GenBank/DDBJ databases">
        <title>Sequencing the genomes of 1000 actinobacteria strains.</title>
        <authorList>
            <person name="Klenk H.-P."/>
        </authorList>
    </citation>
    <scope>NUCLEOTIDE SEQUENCE [LARGE SCALE GENOMIC DNA]</scope>
    <source>
        <strain evidence="4 5">DSM 12335</strain>
    </source>
</reference>
<feature type="transmembrane region" description="Helical" evidence="2">
    <location>
        <begin position="635"/>
        <end position="661"/>
    </location>
</feature>
<dbReference type="Pfam" id="PF03109">
    <property type="entry name" value="ABC1"/>
    <property type="match status" value="1"/>
</dbReference>
<evidence type="ECO:0000313" key="5">
    <source>
        <dbReference type="Proteomes" id="UP000319516"/>
    </source>
</evidence>
<feature type="domain" description="ABC1 atypical kinase-like" evidence="3">
    <location>
        <begin position="196"/>
        <end position="438"/>
    </location>
</feature>
<keyword evidence="2" id="KW-0472">Membrane</keyword>
<organism evidence="4 5">
    <name type="scientific">Ornithinicoccus hortensis</name>
    <dbReference type="NCBI Taxonomy" id="82346"/>
    <lineage>
        <taxon>Bacteria</taxon>
        <taxon>Bacillati</taxon>
        <taxon>Actinomycetota</taxon>
        <taxon>Actinomycetes</taxon>
        <taxon>Micrococcales</taxon>
        <taxon>Intrasporangiaceae</taxon>
        <taxon>Ornithinicoccus</taxon>
    </lineage>
</organism>
<keyword evidence="2" id="KW-0812">Transmembrane</keyword>
<dbReference type="RefSeq" id="WP_211350519.1">
    <property type="nucleotide sequence ID" value="NZ_BAAAIK010000009.1"/>
</dbReference>
<evidence type="ECO:0000313" key="4">
    <source>
        <dbReference type="EMBL" id="TQL49171.1"/>
    </source>
</evidence>
<comment type="similarity">
    <text evidence="1">Belongs to the protein kinase superfamily. ADCK protein kinase family.</text>
</comment>
<dbReference type="Proteomes" id="UP000319516">
    <property type="component" value="Unassembled WGS sequence"/>
</dbReference>
<dbReference type="SUPFAM" id="SSF56112">
    <property type="entry name" value="Protein kinase-like (PK-like)"/>
    <property type="match status" value="1"/>
</dbReference>
<dbReference type="PANTHER" id="PTHR10566">
    <property type="entry name" value="CHAPERONE-ACTIVITY OF BC1 COMPLEX CABC1 -RELATED"/>
    <property type="match status" value="1"/>
</dbReference>
<protein>
    <submittedName>
        <fullName evidence="4">Ubiquinone biosynthesis protein</fullName>
    </submittedName>
</protein>
<proteinExistence type="inferred from homology"/>
<evidence type="ECO:0000256" key="1">
    <source>
        <dbReference type="ARBA" id="ARBA00009670"/>
    </source>
</evidence>
<dbReference type="PANTHER" id="PTHR10566:SF113">
    <property type="entry name" value="PROTEIN ACTIVITY OF BC1 COMPLEX KINASE 7, CHLOROPLASTIC"/>
    <property type="match status" value="1"/>
</dbReference>
<dbReference type="InterPro" id="IPR004147">
    <property type="entry name" value="ABC1_dom"/>
</dbReference>
<accession>A0A542YMA2</accession>
<gene>
    <name evidence="4" type="ORF">FB467_0236</name>
</gene>
<keyword evidence="2" id="KW-1133">Transmembrane helix</keyword>
<dbReference type="CDD" id="cd05121">
    <property type="entry name" value="ABC1_ADCK3-like"/>
    <property type="match status" value="1"/>
</dbReference>
<sequence length="671" mass="70959">MLFLFSVTAIVFNTILLGFVTRRLLGVPVGWPRTILVSGSVFAAMGGVSRRVLEHLGIDVGDDAALAALDPVVAVAVPTLLVAWSVAVGIGILVILEAMVPTGTLPRPLALLRDLPARHRRARRYTAIVAIAVRHGLGGFLRSRPHTDLGADAPRVARSLRLAMTEAGVTFIKLGQMLSTRPDLVGDAFASELGRLTSDVAPQPWATVEQTLRAELGADPAEVFGQIDHEPLAAASVGQVHAARLRDGSPVVVKVQRTDARAQVTADMDIITRLATWLERTTDWGSRLGVRGLADGFAANLEEELDYRVEAANMDAIAAASGGGGTVPVRVPTVYAELSGPRVLVMERMAGRELSRAGELLAGFPPERRAEMARTLLGAVLRQVLDEGVFHADLHAGNVFVDDDGTLGLLDFGSVGRLDSAGRSGLTRLILAVDRQDSVGATDALLGVLDRPAGLDDRAVERELGGLIGRYGHGLGGAGSAGLFGDLMGLVVRHGFAVPPAVAAAFRSLGALEGTLRTLDPQLDLMDAARDAGRDLAGERLQPDRLKADLAEQLTHLLPVLQRIPRRLDALADAAQRGELSVNVRVLADERDRSFVSGLVQQLTVTLLAAAAAIGGILLVLAADRGPEVSEGVALYPLLGATLFLFAFVLAARALAVAFTHHARTYWGARR</sequence>
<evidence type="ECO:0000259" key="3">
    <source>
        <dbReference type="Pfam" id="PF03109"/>
    </source>
</evidence>
<dbReference type="InterPro" id="IPR011009">
    <property type="entry name" value="Kinase-like_dom_sf"/>
</dbReference>
<keyword evidence="5" id="KW-1185">Reference proteome</keyword>
<comment type="caution">
    <text evidence="4">The sequence shown here is derived from an EMBL/GenBank/DDBJ whole genome shotgun (WGS) entry which is preliminary data.</text>
</comment>
<feature type="transmembrane region" description="Helical" evidence="2">
    <location>
        <begin position="603"/>
        <end position="623"/>
    </location>
</feature>
<keyword evidence="4" id="KW-0830">Ubiquinone</keyword>
<feature type="transmembrane region" description="Helical" evidence="2">
    <location>
        <begin position="72"/>
        <end position="96"/>
    </location>
</feature>
<dbReference type="AlphaFoldDB" id="A0A542YMA2"/>
<evidence type="ECO:0000256" key="2">
    <source>
        <dbReference type="SAM" id="Phobius"/>
    </source>
</evidence>
<dbReference type="InterPro" id="IPR050154">
    <property type="entry name" value="UbiB_kinase"/>
</dbReference>
<dbReference type="EMBL" id="VFOP01000001">
    <property type="protein sequence ID" value="TQL49171.1"/>
    <property type="molecule type" value="Genomic_DNA"/>
</dbReference>